<dbReference type="Proteomes" id="UP000799424">
    <property type="component" value="Unassembled WGS sequence"/>
</dbReference>
<dbReference type="OrthoDB" id="4790878at2759"/>
<accession>A0A6A6ZRR5</accession>
<reference evidence="1" key="1">
    <citation type="journal article" date="2020" name="Stud. Mycol.">
        <title>101 Dothideomycetes genomes: a test case for predicting lifestyles and emergence of pathogens.</title>
        <authorList>
            <person name="Haridas S."/>
            <person name="Albert R."/>
            <person name="Binder M."/>
            <person name="Bloem J."/>
            <person name="Labutti K."/>
            <person name="Salamov A."/>
            <person name="Andreopoulos B."/>
            <person name="Baker S."/>
            <person name="Barry K."/>
            <person name="Bills G."/>
            <person name="Bluhm B."/>
            <person name="Cannon C."/>
            <person name="Castanera R."/>
            <person name="Culley D."/>
            <person name="Daum C."/>
            <person name="Ezra D."/>
            <person name="Gonzalez J."/>
            <person name="Henrissat B."/>
            <person name="Kuo A."/>
            <person name="Liang C."/>
            <person name="Lipzen A."/>
            <person name="Lutzoni F."/>
            <person name="Magnuson J."/>
            <person name="Mondo S."/>
            <person name="Nolan M."/>
            <person name="Ohm R."/>
            <person name="Pangilinan J."/>
            <person name="Park H.-J."/>
            <person name="Ramirez L."/>
            <person name="Alfaro M."/>
            <person name="Sun H."/>
            <person name="Tritt A."/>
            <person name="Yoshinaga Y."/>
            <person name="Zwiers L.-H."/>
            <person name="Turgeon B."/>
            <person name="Goodwin S."/>
            <person name="Spatafora J."/>
            <person name="Crous P."/>
            <person name="Grigoriev I."/>
        </authorList>
    </citation>
    <scope>NUCLEOTIDE SEQUENCE</scope>
    <source>
        <strain evidence="1">CBS 113818</strain>
    </source>
</reference>
<organism evidence="1 2">
    <name type="scientific">Ophiobolus disseminans</name>
    <dbReference type="NCBI Taxonomy" id="1469910"/>
    <lineage>
        <taxon>Eukaryota</taxon>
        <taxon>Fungi</taxon>
        <taxon>Dikarya</taxon>
        <taxon>Ascomycota</taxon>
        <taxon>Pezizomycotina</taxon>
        <taxon>Dothideomycetes</taxon>
        <taxon>Pleosporomycetidae</taxon>
        <taxon>Pleosporales</taxon>
        <taxon>Pleosporineae</taxon>
        <taxon>Phaeosphaeriaceae</taxon>
        <taxon>Ophiobolus</taxon>
    </lineage>
</organism>
<protein>
    <submittedName>
        <fullName evidence="1">Uncharacterized protein</fullName>
    </submittedName>
</protein>
<proteinExistence type="predicted"/>
<evidence type="ECO:0000313" key="1">
    <source>
        <dbReference type="EMBL" id="KAF2823017.1"/>
    </source>
</evidence>
<dbReference type="EMBL" id="MU006233">
    <property type="protein sequence ID" value="KAF2823017.1"/>
    <property type="molecule type" value="Genomic_DNA"/>
</dbReference>
<dbReference type="AlphaFoldDB" id="A0A6A6ZRR5"/>
<gene>
    <name evidence="1" type="ORF">CC86DRAFT_385184</name>
</gene>
<sequence>MHSLPKVVSDRMKRMLLVDTASAQAGEATEDSSVEFNQLKFVCKELYSETAGLEIRYNDLLIQQTFENKLPVAEQHQLLVNHIGESRFSWLSGTTITLENTLTLKVMSEDKRTSTRPFPCTVATAVQVAEFCRANPTIQIRLISPGFNVCPSAGEFCLRCFMVEGVRNELLLRDRHLGTDIPHVYYHSTMSEIQTWLGEVAVKDVRAPNFRVSPGNIIWNDDFQDFVESFVHTDPECTGVMAARWCEHIERWIREGI</sequence>
<keyword evidence="2" id="KW-1185">Reference proteome</keyword>
<name>A0A6A6ZRR5_9PLEO</name>
<evidence type="ECO:0000313" key="2">
    <source>
        <dbReference type="Proteomes" id="UP000799424"/>
    </source>
</evidence>